<feature type="transmembrane region" description="Helical" evidence="1">
    <location>
        <begin position="22"/>
        <end position="42"/>
    </location>
</feature>
<evidence type="ECO:0000313" key="3">
    <source>
        <dbReference type="EMBL" id="GFY33335.1"/>
    </source>
</evidence>
<evidence type="ECO:0000313" key="4">
    <source>
        <dbReference type="Proteomes" id="UP000887159"/>
    </source>
</evidence>
<protein>
    <recommendedName>
        <fullName evidence="2">BHLH domain-containing protein</fullName>
    </recommendedName>
</protein>
<keyword evidence="1" id="KW-1133">Transmembrane helix</keyword>
<reference evidence="3" key="1">
    <citation type="submission" date="2020-08" db="EMBL/GenBank/DDBJ databases">
        <title>Multicomponent nature underlies the extraordinary mechanical properties of spider dragline silk.</title>
        <authorList>
            <person name="Kono N."/>
            <person name="Nakamura H."/>
            <person name="Mori M."/>
            <person name="Yoshida Y."/>
            <person name="Ohtoshi R."/>
            <person name="Malay A.D."/>
            <person name="Moran D.A.P."/>
            <person name="Tomita M."/>
            <person name="Numata K."/>
            <person name="Arakawa K."/>
        </authorList>
    </citation>
    <scope>NUCLEOTIDE SEQUENCE</scope>
</reference>
<name>A0A8X6WEF7_TRICX</name>
<keyword evidence="4" id="KW-1185">Reference proteome</keyword>
<feature type="domain" description="BHLH" evidence="2">
    <location>
        <begin position="50"/>
        <end position="84"/>
    </location>
</feature>
<dbReference type="Gene3D" id="4.10.280.10">
    <property type="entry name" value="Helix-loop-helix DNA-binding domain"/>
    <property type="match status" value="1"/>
</dbReference>
<comment type="caution">
    <text evidence="3">The sequence shown here is derived from an EMBL/GenBank/DDBJ whole genome shotgun (WGS) entry which is preliminary data.</text>
</comment>
<dbReference type="GO" id="GO:0046983">
    <property type="term" value="F:protein dimerization activity"/>
    <property type="evidence" value="ECO:0007669"/>
    <property type="project" value="InterPro"/>
</dbReference>
<dbReference type="Proteomes" id="UP000887159">
    <property type="component" value="Unassembled WGS sequence"/>
</dbReference>
<dbReference type="CDD" id="cd19683">
    <property type="entry name" value="bHLH_SOHLH_like"/>
    <property type="match status" value="1"/>
</dbReference>
<gene>
    <name evidence="3" type="ORF">TNCV_1897871</name>
</gene>
<dbReference type="Pfam" id="PF00010">
    <property type="entry name" value="HLH"/>
    <property type="match status" value="1"/>
</dbReference>
<evidence type="ECO:0000259" key="2">
    <source>
        <dbReference type="Pfam" id="PF00010"/>
    </source>
</evidence>
<accession>A0A8X6WEF7</accession>
<keyword evidence="1" id="KW-0812">Transmembrane</keyword>
<proteinExistence type="predicted"/>
<dbReference type="EMBL" id="BMAU01021410">
    <property type="protein sequence ID" value="GFY33335.1"/>
    <property type="molecule type" value="Genomic_DNA"/>
</dbReference>
<keyword evidence="1" id="KW-0472">Membrane</keyword>
<dbReference type="SUPFAM" id="SSF47459">
    <property type="entry name" value="HLH, helix-loop-helix DNA-binding domain"/>
    <property type="match status" value="1"/>
</dbReference>
<dbReference type="InterPro" id="IPR036638">
    <property type="entry name" value="HLH_DNA-bd_sf"/>
</dbReference>
<evidence type="ECO:0000256" key="1">
    <source>
        <dbReference type="SAM" id="Phobius"/>
    </source>
</evidence>
<organism evidence="3 4">
    <name type="scientific">Trichonephila clavipes</name>
    <name type="common">Golden silk orbweaver</name>
    <name type="synonym">Nephila clavipes</name>
    <dbReference type="NCBI Taxonomy" id="2585209"/>
    <lineage>
        <taxon>Eukaryota</taxon>
        <taxon>Metazoa</taxon>
        <taxon>Ecdysozoa</taxon>
        <taxon>Arthropoda</taxon>
        <taxon>Chelicerata</taxon>
        <taxon>Arachnida</taxon>
        <taxon>Araneae</taxon>
        <taxon>Araneomorphae</taxon>
        <taxon>Entelegynae</taxon>
        <taxon>Araneoidea</taxon>
        <taxon>Nephilidae</taxon>
        <taxon>Trichonephila</taxon>
    </lineage>
</organism>
<sequence length="106" mass="12241">MEVIIHFSARLHSTFANHLIDLQSYGMVIINISSLPIFYAFAFRLGKLSRVSDACSALRKLVPGLSDKTDKATVFEQAARYLKFYRDKFGTQFDQAYCERFFQDRS</sequence>
<dbReference type="AlphaFoldDB" id="A0A8X6WEF7"/>
<dbReference type="InterPro" id="IPR011598">
    <property type="entry name" value="bHLH_dom"/>
</dbReference>